<dbReference type="AlphaFoldDB" id="A0A346AWD6"/>
<evidence type="ECO:0000313" key="1">
    <source>
        <dbReference type="EMBL" id="AXL20179.1"/>
    </source>
</evidence>
<gene>
    <name evidence="1" type="ORF">DKB62_00560</name>
</gene>
<dbReference type="Proteomes" id="UP000254337">
    <property type="component" value="Chromosome"/>
</dbReference>
<reference evidence="1 2" key="1">
    <citation type="submission" date="2018-05" db="EMBL/GenBank/DDBJ databases">
        <title>Complete genome sequence of Megasphaera sp. AJH120T, isolated from the ceca of a chicken.</title>
        <authorList>
            <person name="Maki J."/>
            <person name="Looft T."/>
        </authorList>
    </citation>
    <scope>NUCLEOTIDE SEQUENCE [LARGE SCALE GENOMIC DNA]</scope>
    <source>
        <strain evidence="1 2">AJH120</strain>
    </source>
</reference>
<protein>
    <submittedName>
        <fullName evidence="1">Uncharacterized protein</fullName>
    </submittedName>
</protein>
<organism evidence="1 2">
    <name type="scientific">Megasphaera stantonii</name>
    <dbReference type="NCBI Taxonomy" id="2144175"/>
    <lineage>
        <taxon>Bacteria</taxon>
        <taxon>Bacillati</taxon>
        <taxon>Bacillota</taxon>
        <taxon>Negativicutes</taxon>
        <taxon>Veillonellales</taxon>
        <taxon>Veillonellaceae</taxon>
        <taxon>Megasphaera</taxon>
    </lineage>
</organism>
<name>A0A346AWD6_9FIRM</name>
<dbReference type="KEGG" id="meg:DKB62_00560"/>
<sequence>MMDIRNFIGMPLRYAISVLQEKNVPYEVERTTARSRFFPRDEEDPYVVRARERDGVVYLLVNANLKKSESVTRMLQGGEVQE</sequence>
<evidence type="ECO:0000313" key="2">
    <source>
        <dbReference type="Proteomes" id="UP000254337"/>
    </source>
</evidence>
<proteinExistence type="predicted"/>
<accession>A0A346AWD6</accession>
<keyword evidence="2" id="KW-1185">Reference proteome</keyword>
<dbReference type="EMBL" id="CP029462">
    <property type="protein sequence ID" value="AXL20179.1"/>
    <property type="molecule type" value="Genomic_DNA"/>
</dbReference>
<dbReference type="OrthoDB" id="1623963at2"/>